<evidence type="ECO:0000256" key="8">
    <source>
        <dbReference type="ARBA" id="ARBA00060491"/>
    </source>
</evidence>
<evidence type="ECO:0000313" key="11">
    <source>
        <dbReference type="EMBL" id="BCJ90297.1"/>
    </source>
</evidence>
<dbReference type="RefSeq" id="WP_420825572.1">
    <property type="nucleotide sequence ID" value="NZ_AP023361.1"/>
</dbReference>
<keyword evidence="4 9" id="KW-0732">Signal</keyword>
<dbReference type="FunFam" id="1.10.8.640:FF:000001">
    <property type="entry name" value="Cytochrome c-type biogenesis protein"/>
    <property type="match status" value="1"/>
</dbReference>
<dbReference type="Pfam" id="PF03918">
    <property type="entry name" value="CcmH"/>
    <property type="match status" value="1"/>
</dbReference>
<feature type="chain" id="PRO_5028510526" description="Cytochrome c-type biogenesis protein" evidence="9">
    <location>
        <begin position="18"/>
        <end position="147"/>
    </location>
</feature>
<gene>
    <name evidence="11" type="primary">cycL</name>
    <name evidence="11" type="ORF">IZ6_10320</name>
</gene>
<feature type="transmembrane region" description="Helical" evidence="9">
    <location>
        <begin position="101"/>
        <end position="122"/>
    </location>
</feature>
<dbReference type="PANTHER" id="PTHR47870:SF1">
    <property type="entry name" value="CYTOCHROME C-TYPE BIOGENESIS PROTEIN CCMH"/>
    <property type="match status" value="1"/>
</dbReference>
<organism evidence="11 12">
    <name type="scientific">Terrihabitans soli</name>
    <dbReference type="NCBI Taxonomy" id="708113"/>
    <lineage>
        <taxon>Bacteria</taxon>
        <taxon>Pseudomonadati</taxon>
        <taxon>Pseudomonadota</taxon>
        <taxon>Alphaproteobacteria</taxon>
        <taxon>Hyphomicrobiales</taxon>
        <taxon>Terrihabitans</taxon>
    </lineage>
</organism>
<evidence type="ECO:0000313" key="12">
    <source>
        <dbReference type="Proteomes" id="UP000515317"/>
    </source>
</evidence>
<dbReference type="Gene3D" id="1.10.8.640">
    <property type="entry name" value="Cytochrome C biogenesis protein"/>
    <property type="match status" value="1"/>
</dbReference>
<dbReference type="Proteomes" id="UP000515317">
    <property type="component" value="Chromosome"/>
</dbReference>
<dbReference type="CDD" id="cd16378">
    <property type="entry name" value="CcmH_N"/>
    <property type="match status" value="1"/>
</dbReference>
<dbReference type="InterPro" id="IPR038297">
    <property type="entry name" value="CcmH/CycL/NrfF/Ccl2_sf"/>
</dbReference>
<dbReference type="AlphaFoldDB" id="A0A6S6QQQ2"/>
<comment type="subcellular location">
    <subcellularLocation>
        <location evidence="8">Membrane</location>
        <topology evidence="8">Single-pass membrane protein</topology>
        <orientation evidence="8">Periplasmic side</orientation>
    </subcellularLocation>
</comment>
<keyword evidence="9" id="KW-0812">Transmembrane</keyword>
<keyword evidence="9" id="KW-1133">Transmembrane helix</keyword>
<proteinExistence type="inferred from homology"/>
<dbReference type="PANTHER" id="PTHR47870">
    <property type="entry name" value="CYTOCHROME C-TYPE BIOGENESIS PROTEIN CCMH"/>
    <property type="match status" value="1"/>
</dbReference>
<keyword evidence="2 9" id="KW-0349">Heme</keyword>
<dbReference type="GO" id="GO:0046872">
    <property type="term" value="F:metal ion binding"/>
    <property type="evidence" value="ECO:0007669"/>
    <property type="project" value="UniProtKB-KW"/>
</dbReference>
<reference evidence="11 12" key="1">
    <citation type="submission" date="2020-08" db="EMBL/GenBank/DDBJ databases">
        <title>Genome sequence of Rhizobiales bacterium strain IZ6.</title>
        <authorList>
            <person name="Nakai R."/>
            <person name="Naganuma T."/>
        </authorList>
    </citation>
    <scope>NUCLEOTIDE SEQUENCE [LARGE SCALE GENOMIC DNA]</scope>
    <source>
        <strain evidence="11 12">IZ6</strain>
    </source>
</reference>
<dbReference type="KEGG" id="tso:IZ6_10320"/>
<sequence length="147" mass="16013">MKKLALVLLMLASPAFAYDPGGELKDAAQEARARDLFRELRCMVCQNQSIDDSDAPLAKDLRTLVRERVQAGDSNDAIKDFLVARYGNFVLLKPPLAGETLILWGTPVAILLIGGGIALLALRRRRAVESAAPLSADERRKLDELAG</sequence>
<comment type="function">
    <text evidence="7">Required for the biogenesis of c-type cytochromes. Possible subunit of a heme lyase.</text>
</comment>
<evidence type="ECO:0000256" key="2">
    <source>
        <dbReference type="ARBA" id="ARBA00022617"/>
    </source>
</evidence>
<dbReference type="GO" id="GO:0017004">
    <property type="term" value="P:cytochrome complex assembly"/>
    <property type="evidence" value="ECO:0007669"/>
    <property type="project" value="UniProtKB-KW"/>
</dbReference>
<feature type="signal peptide" evidence="9">
    <location>
        <begin position="1"/>
        <end position="17"/>
    </location>
</feature>
<name>A0A6S6QQQ2_9HYPH</name>
<protein>
    <recommendedName>
        <fullName evidence="9">Cytochrome c-type biogenesis protein</fullName>
    </recommendedName>
</protein>
<feature type="domain" description="CcmH/CycL/Ccl2/NrfF N-terminal" evidence="10">
    <location>
        <begin position="6"/>
        <end position="145"/>
    </location>
</feature>
<comment type="similarity">
    <text evidence="1 9">Belongs to the CcmH/CycL/Ccl2/NrfF family.</text>
</comment>
<dbReference type="InterPro" id="IPR051263">
    <property type="entry name" value="C-type_cytochrome_biogenesis"/>
</dbReference>
<evidence type="ECO:0000256" key="9">
    <source>
        <dbReference type="RuleBase" id="RU364112"/>
    </source>
</evidence>
<keyword evidence="6 9" id="KW-0408">Iron</keyword>
<keyword evidence="9" id="KW-0472">Membrane</keyword>
<evidence type="ECO:0000256" key="5">
    <source>
        <dbReference type="ARBA" id="ARBA00022748"/>
    </source>
</evidence>
<keyword evidence="5" id="KW-0201">Cytochrome c-type biogenesis</keyword>
<evidence type="ECO:0000259" key="10">
    <source>
        <dbReference type="Pfam" id="PF03918"/>
    </source>
</evidence>
<evidence type="ECO:0000256" key="6">
    <source>
        <dbReference type="ARBA" id="ARBA00023004"/>
    </source>
</evidence>
<evidence type="ECO:0000256" key="3">
    <source>
        <dbReference type="ARBA" id="ARBA00022723"/>
    </source>
</evidence>
<keyword evidence="12" id="KW-1185">Reference proteome</keyword>
<accession>A0A6S6QQQ2</accession>
<evidence type="ECO:0000256" key="4">
    <source>
        <dbReference type="ARBA" id="ARBA00022729"/>
    </source>
</evidence>
<dbReference type="GO" id="GO:0005886">
    <property type="term" value="C:plasma membrane"/>
    <property type="evidence" value="ECO:0007669"/>
    <property type="project" value="TreeGrafter"/>
</dbReference>
<evidence type="ECO:0000256" key="1">
    <source>
        <dbReference type="ARBA" id="ARBA00010342"/>
    </source>
</evidence>
<evidence type="ECO:0000256" key="7">
    <source>
        <dbReference type="ARBA" id="ARBA00037230"/>
    </source>
</evidence>
<dbReference type="EMBL" id="AP023361">
    <property type="protein sequence ID" value="BCJ90297.1"/>
    <property type="molecule type" value="Genomic_DNA"/>
</dbReference>
<dbReference type="InterPro" id="IPR005616">
    <property type="entry name" value="CcmH/CycL/Ccl2/NrfF_N"/>
</dbReference>
<keyword evidence="3 9" id="KW-0479">Metal-binding</keyword>